<name>A0A8S3CXA9_9BILA</name>
<protein>
    <submittedName>
        <fullName evidence="2">Uncharacterized protein</fullName>
    </submittedName>
</protein>
<accession>A0A8S3CXA9</accession>
<proteinExistence type="predicted"/>
<dbReference type="Proteomes" id="UP000676336">
    <property type="component" value="Unassembled WGS sequence"/>
</dbReference>
<comment type="caution">
    <text evidence="2">The sequence shown here is derived from an EMBL/GenBank/DDBJ whole genome shotgun (WGS) entry which is preliminary data.</text>
</comment>
<dbReference type="AlphaFoldDB" id="A0A8S3CXA9"/>
<organism evidence="2 3">
    <name type="scientific">Rotaria magnacalcarata</name>
    <dbReference type="NCBI Taxonomy" id="392030"/>
    <lineage>
        <taxon>Eukaryota</taxon>
        <taxon>Metazoa</taxon>
        <taxon>Spiralia</taxon>
        <taxon>Gnathifera</taxon>
        <taxon>Rotifera</taxon>
        <taxon>Eurotatoria</taxon>
        <taxon>Bdelloidea</taxon>
        <taxon>Philodinida</taxon>
        <taxon>Philodinidae</taxon>
        <taxon>Rotaria</taxon>
    </lineage>
</organism>
<feature type="region of interest" description="Disordered" evidence="1">
    <location>
        <begin position="1"/>
        <end position="28"/>
    </location>
</feature>
<gene>
    <name evidence="2" type="ORF">SMN809_LOCUS54441</name>
</gene>
<dbReference type="EMBL" id="CAJOBI010189851">
    <property type="protein sequence ID" value="CAF4957622.1"/>
    <property type="molecule type" value="Genomic_DNA"/>
</dbReference>
<evidence type="ECO:0000256" key="1">
    <source>
        <dbReference type="SAM" id="MobiDB-lite"/>
    </source>
</evidence>
<evidence type="ECO:0000313" key="3">
    <source>
        <dbReference type="Proteomes" id="UP000676336"/>
    </source>
</evidence>
<feature type="non-terminal residue" evidence="2">
    <location>
        <position position="57"/>
    </location>
</feature>
<evidence type="ECO:0000313" key="2">
    <source>
        <dbReference type="EMBL" id="CAF4957622.1"/>
    </source>
</evidence>
<feature type="non-terminal residue" evidence="2">
    <location>
        <position position="1"/>
    </location>
</feature>
<reference evidence="2" key="1">
    <citation type="submission" date="2021-02" db="EMBL/GenBank/DDBJ databases">
        <authorList>
            <person name="Nowell W R."/>
        </authorList>
    </citation>
    <scope>NUCLEOTIDE SEQUENCE</scope>
</reference>
<sequence>NFSIFTGETIPNPELGPTRDHTTNSSSGGFLLWNRTLPYTSKDFGTVDQTPTILQNT</sequence>